<dbReference type="EMBL" id="KN839881">
    <property type="protein sequence ID" value="KIJ59780.1"/>
    <property type="molecule type" value="Genomic_DNA"/>
</dbReference>
<accession>A0A0C9VQ12</accession>
<dbReference type="HOGENOM" id="CLU_1744935_0_0_1"/>
<keyword evidence="3" id="KW-1185">Reference proteome</keyword>
<feature type="compositionally biased region" description="Polar residues" evidence="1">
    <location>
        <begin position="169"/>
        <end position="178"/>
    </location>
</feature>
<evidence type="ECO:0000256" key="1">
    <source>
        <dbReference type="SAM" id="MobiDB-lite"/>
    </source>
</evidence>
<dbReference type="Proteomes" id="UP000053820">
    <property type="component" value="Unassembled WGS sequence"/>
</dbReference>
<dbReference type="AlphaFoldDB" id="A0A0C9VQ12"/>
<organism evidence="2 3">
    <name type="scientific">Hydnomerulius pinastri MD-312</name>
    <dbReference type="NCBI Taxonomy" id="994086"/>
    <lineage>
        <taxon>Eukaryota</taxon>
        <taxon>Fungi</taxon>
        <taxon>Dikarya</taxon>
        <taxon>Basidiomycota</taxon>
        <taxon>Agaricomycotina</taxon>
        <taxon>Agaricomycetes</taxon>
        <taxon>Agaricomycetidae</taxon>
        <taxon>Boletales</taxon>
        <taxon>Boletales incertae sedis</taxon>
        <taxon>Leucogyrophana</taxon>
    </lineage>
</organism>
<proteinExistence type="predicted"/>
<name>A0A0C9VQ12_9AGAM</name>
<feature type="compositionally biased region" description="Basic and acidic residues" evidence="1">
    <location>
        <begin position="156"/>
        <end position="167"/>
    </location>
</feature>
<gene>
    <name evidence="2" type="ORF">HYDPIDRAFT_118131</name>
</gene>
<feature type="region of interest" description="Disordered" evidence="1">
    <location>
        <begin position="122"/>
        <end position="178"/>
    </location>
</feature>
<reference evidence="2 3" key="1">
    <citation type="submission" date="2014-04" db="EMBL/GenBank/DDBJ databases">
        <title>Evolutionary Origins and Diversification of the Mycorrhizal Mutualists.</title>
        <authorList>
            <consortium name="DOE Joint Genome Institute"/>
            <consortium name="Mycorrhizal Genomics Consortium"/>
            <person name="Kohler A."/>
            <person name="Kuo A."/>
            <person name="Nagy L.G."/>
            <person name="Floudas D."/>
            <person name="Copeland A."/>
            <person name="Barry K.W."/>
            <person name="Cichocki N."/>
            <person name="Veneault-Fourrey C."/>
            <person name="LaButti K."/>
            <person name="Lindquist E.A."/>
            <person name="Lipzen A."/>
            <person name="Lundell T."/>
            <person name="Morin E."/>
            <person name="Murat C."/>
            <person name="Riley R."/>
            <person name="Ohm R."/>
            <person name="Sun H."/>
            <person name="Tunlid A."/>
            <person name="Henrissat B."/>
            <person name="Grigoriev I.V."/>
            <person name="Hibbett D.S."/>
            <person name="Martin F."/>
        </authorList>
    </citation>
    <scope>NUCLEOTIDE SEQUENCE [LARGE SCALE GENOMIC DNA]</scope>
    <source>
        <strain evidence="2 3">MD-312</strain>
    </source>
</reference>
<evidence type="ECO:0000313" key="2">
    <source>
        <dbReference type="EMBL" id="KIJ59780.1"/>
    </source>
</evidence>
<sequence length="178" mass="19377">MVAILVEVTASPVISIVKSRLRFLNIIQDTLLLLLLPQFQYPASLSPARSMSGSPQKRSASINTRASGVLAPVSHMLGNKLRAFAKSRLPVPNKPKVRATQRRAFITAAPIPFAPILDTHAFQPPPPYSARPDDSTEFLTVPNNTPEASPPAPTFRDVKSSRDKYEDNSFGSNSTLSL</sequence>
<evidence type="ECO:0000313" key="3">
    <source>
        <dbReference type="Proteomes" id="UP000053820"/>
    </source>
</evidence>
<dbReference type="OrthoDB" id="2673545at2759"/>
<feature type="compositionally biased region" description="Polar residues" evidence="1">
    <location>
        <begin position="137"/>
        <end position="147"/>
    </location>
</feature>
<protein>
    <submittedName>
        <fullName evidence="2">Uncharacterized protein</fullName>
    </submittedName>
</protein>